<reference evidence="2 3" key="1">
    <citation type="submission" date="2016-12" db="EMBL/GenBank/DDBJ databases">
        <title>Draft genome sequences of seven strains of Pseudomonas fluorescens that produce 4-formylaminooxyvinylglycine.</title>
        <authorList>
            <person name="Okrent R.A."/>
            <person name="Manning V.A."/>
            <person name="Trippe K.M."/>
        </authorList>
    </citation>
    <scope>NUCLEOTIDE SEQUENCE [LARGE SCALE GENOMIC DNA]</scope>
    <source>
        <strain evidence="2 3">P5A</strain>
    </source>
</reference>
<feature type="transmembrane region" description="Helical" evidence="1">
    <location>
        <begin position="86"/>
        <end position="107"/>
    </location>
</feature>
<evidence type="ECO:0000313" key="2">
    <source>
        <dbReference type="EMBL" id="OPA94209.1"/>
    </source>
</evidence>
<proteinExistence type="predicted"/>
<comment type="caution">
    <text evidence="2">The sequence shown here is derived from an EMBL/GenBank/DDBJ whole genome shotgun (WGS) entry which is preliminary data.</text>
</comment>
<dbReference type="EMBL" id="MSDF01000017">
    <property type="protein sequence ID" value="OPA94209.1"/>
    <property type="molecule type" value="Genomic_DNA"/>
</dbReference>
<gene>
    <name evidence="2" type="ORF">BFW87_15645</name>
</gene>
<keyword evidence="1" id="KW-0472">Membrane</keyword>
<organism evidence="2 3">
    <name type="scientific">Pseudomonas fluorescens</name>
    <dbReference type="NCBI Taxonomy" id="294"/>
    <lineage>
        <taxon>Bacteria</taxon>
        <taxon>Pseudomonadati</taxon>
        <taxon>Pseudomonadota</taxon>
        <taxon>Gammaproteobacteria</taxon>
        <taxon>Pseudomonadales</taxon>
        <taxon>Pseudomonadaceae</taxon>
        <taxon>Pseudomonas</taxon>
    </lineage>
</organism>
<feature type="transmembrane region" description="Helical" evidence="1">
    <location>
        <begin position="59"/>
        <end position="80"/>
    </location>
</feature>
<dbReference type="Proteomes" id="UP000190965">
    <property type="component" value="Unassembled WGS sequence"/>
</dbReference>
<dbReference type="OrthoDB" id="7028120at2"/>
<protein>
    <submittedName>
        <fullName evidence="2">Uncharacterized protein</fullName>
    </submittedName>
</protein>
<accession>A0A1T2YQU5</accession>
<evidence type="ECO:0000313" key="3">
    <source>
        <dbReference type="Proteomes" id="UP000190965"/>
    </source>
</evidence>
<dbReference type="RefSeq" id="WP_078740677.1">
    <property type="nucleotide sequence ID" value="NZ_MSDF01000017.1"/>
</dbReference>
<keyword evidence="1" id="KW-0812">Transmembrane</keyword>
<name>A0A1T2YQU5_PSEFL</name>
<sequence length="141" mass="15953">MIAAICIKGHCAHCGITFALKPWQMNAIAIHEPFACPYCHQPLHLNCPRQQRQFKALDHWAMVPPGMVVFTCVVLIVALVAEWVGLLGVIGQLNISLMVLLVHFLVLRHVRYRQRVTVNLQAVRPLPVEHLTRIARARLSQ</sequence>
<evidence type="ECO:0000256" key="1">
    <source>
        <dbReference type="SAM" id="Phobius"/>
    </source>
</evidence>
<dbReference type="AlphaFoldDB" id="A0A1T2YQU5"/>
<keyword evidence="1" id="KW-1133">Transmembrane helix</keyword>